<dbReference type="EMBL" id="FQUM01000001">
    <property type="protein sequence ID" value="SHE34190.1"/>
    <property type="molecule type" value="Genomic_DNA"/>
</dbReference>
<evidence type="ECO:0000313" key="10">
    <source>
        <dbReference type="Proteomes" id="UP000184164"/>
    </source>
</evidence>
<sequence>MNKNRSHDLFSLMFNLSKLSDKEEILRVFIDGLNESFGIQFFFSESSSTNVKAGFELKTAKNYFGIIYPGNQNSLSGEDGTLVENACQMLAVLLHRLTLEEKLTKEKQTLEEVAKQRLNEIEDKVEELKKTRNASLNLIEDLTEEIEKRIKYENKLKDSEEKYRLVLDNSVDAVMVTLPDDRAISANRAACEMFQMTEEEICNAGKEGLVNLDDPNLPKLIGERNKYGKAKGELTFYRKDGTLFPAEITTAVFWTSKGEQRSSLIIRDITERKLIEEKRKSSDRIFEHSIDMMAIAGFDGYFKVLNPAWERTLGWSNEELLSNPWNKFIHPDDIVNSDNISAEIMDGHAAYRFENRYISKDGSYRWFSWNTFPYPEENIMFAVARDITEHKKADEELRKLKDNLQYQVEQKTQELKQRVAELEKFQKATIEREFRIKELRSEIETLKK</sequence>
<keyword evidence="3" id="KW-0597">Phosphoprotein</keyword>
<keyword evidence="4" id="KW-0808">Transferase</keyword>
<dbReference type="InterPro" id="IPR000014">
    <property type="entry name" value="PAS"/>
</dbReference>
<dbReference type="RefSeq" id="WP_083570484.1">
    <property type="nucleotide sequence ID" value="NZ_FQUM01000001.1"/>
</dbReference>
<keyword evidence="10" id="KW-1185">Reference proteome</keyword>
<keyword evidence="5" id="KW-0418">Kinase</keyword>
<evidence type="ECO:0000256" key="2">
    <source>
        <dbReference type="ARBA" id="ARBA00012438"/>
    </source>
</evidence>
<dbReference type="Gene3D" id="3.30.450.20">
    <property type="entry name" value="PAS domain"/>
    <property type="match status" value="2"/>
</dbReference>
<dbReference type="Pfam" id="PF13426">
    <property type="entry name" value="PAS_9"/>
    <property type="match status" value="1"/>
</dbReference>
<dbReference type="EC" id="2.7.13.3" evidence="2"/>
<keyword evidence="6" id="KW-0175">Coiled coil</keyword>
<evidence type="ECO:0000256" key="3">
    <source>
        <dbReference type="ARBA" id="ARBA00022553"/>
    </source>
</evidence>
<dbReference type="Proteomes" id="UP000184164">
    <property type="component" value="Unassembled WGS sequence"/>
</dbReference>
<dbReference type="InterPro" id="IPR013655">
    <property type="entry name" value="PAS_fold_3"/>
</dbReference>
<organism evidence="9 10">
    <name type="scientific">Mariniphaga anaerophila</name>
    <dbReference type="NCBI Taxonomy" id="1484053"/>
    <lineage>
        <taxon>Bacteria</taxon>
        <taxon>Pseudomonadati</taxon>
        <taxon>Bacteroidota</taxon>
        <taxon>Bacteroidia</taxon>
        <taxon>Marinilabiliales</taxon>
        <taxon>Prolixibacteraceae</taxon>
        <taxon>Mariniphaga</taxon>
    </lineage>
</organism>
<dbReference type="AlphaFoldDB" id="A0A1M4SPP7"/>
<proteinExistence type="predicted"/>
<dbReference type="SMART" id="SM00091">
    <property type="entry name" value="PAS"/>
    <property type="match status" value="2"/>
</dbReference>
<dbReference type="InterPro" id="IPR000700">
    <property type="entry name" value="PAS-assoc_C"/>
</dbReference>
<evidence type="ECO:0000259" key="8">
    <source>
        <dbReference type="PROSITE" id="PS50113"/>
    </source>
</evidence>
<evidence type="ECO:0000259" key="7">
    <source>
        <dbReference type="PROSITE" id="PS50112"/>
    </source>
</evidence>
<dbReference type="InterPro" id="IPR001610">
    <property type="entry name" value="PAC"/>
</dbReference>
<dbReference type="GO" id="GO:0004673">
    <property type="term" value="F:protein histidine kinase activity"/>
    <property type="evidence" value="ECO:0007669"/>
    <property type="project" value="UniProtKB-EC"/>
</dbReference>
<reference evidence="9 10" key="1">
    <citation type="submission" date="2016-11" db="EMBL/GenBank/DDBJ databases">
        <authorList>
            <person name="Jaros S."/>
            <person name="Januszkiewicz K."/>
            <person name="Wedrychowicz H."/>
        </authorList>
    </citation>
    <scope>NUCLEOTIDE SEQUENCE [LARGE SCALE GENOMIC DNA]</scope>
    <source>
        <strain evidence="9 10">DSM 26910</strain>
    </source>
</reference>
<feature type="coiled-coil region" evidence="6">
    <location>
        <begin position="383"/>
        <end position="428"/>
    </location>
</feature>
<dbReference type="OrthoDB" id="1931120at2"/>
<accession>A0A1M4SPP7</accession>
<evidence type="ECO:0000256" key="4">
    <source>
        <dbReference type="ARBA" id="ARBA00022679"/>
    </source>
</evidence>
<feature type="domain" description="PAC" evidence="8">
    <location>
        <begin position="230"/>
        <end position="281"/>
    </location>
</feature>
<evidence type="ECO:0000256" key="6">
    <source>
        <dbReference type="SAM" id="Coils"/>
    </source>
</evidence>
<dbReference type="PANTHER" id="PTHR43304:SF1">
    <property type="entry name" value="PAC DOMAIN-CONTAINING PROTEIN"/>
    <property type="match status" value="1"/>
</dbReference>
<dbReference type="InterPro" id="IPR052162">
    <property type="entry name" value="Sensor_kinase/Photoreceptor"/>
</dbReference>
<name>A0A1M4SPP7_9BACT</name>
<dbReference type="PANTHER" id="PTHR43304">
    <property type="entry name" value="PHYTOCHROME-LIKE PROTEIN CPH1"/>
    <property type="match status" value="1"/>
</dbReference>
<dbReference type="PROSITE" id="PS50113">
    <property type="entry name" value="PAC"/>
    <property type="match status" value="2"/>
</dbReference>
<feature type="domain" description="PAS" evidence="7">
    <location>
        <begin position="278"/>
        <end position="333"/>
    </location>
</feature>
<dbReference type="InterPro" id="IPR035965">
    <property type="entry name" value="PAS-like_dom_sf"/>
</dbReference>
<evidence type="ECO:0000256" key="5">
    <source>
        <dbReference type="ARBA" id="ARBA00022777"/>
    </source>
</evidence>
<dbReference type="NCBIfam" id="TIGR00229">
    <property type="entry name" value="sensory_box"/>
    <property type="match status" value="2"/>
</dbReference>
<evidence type="ECO:0000256" key="1">
    <source>
        <dbReference type="ARBA" id="ARBA00000085"/>
    </source>
</evidence>
<dbReference type="Pfam" id="PF08447">
    <property type="entry name" value="PAS_3"/>
    <property type="match status" value="1"/>
</dbReference>
<feature type="coiled-coil region" evidence="6">
    <location>
        <begin position="96"/>
        <end position="162"/>
    </location>
</feature>
<dbReference type="STRING" id="1484053.SAMN05444274_101103"/>
<dbReference type="SUPFAM" id="SSF55785">
    <property type="entry name" value="PYP-like sensor domain (PAS domain)"/>
    <property type="match status" value="2"/>
</dbReference>
<feature type="domain" description="PAC" evidence="8">
    <location>
        <begin position="351"/>
        <end position="399"/>
    </location>
</feature>
<dbReference type="CDD" id="cd00130">
    <property type="entry name" value="PAS"/>
    <property type="match status" value="2"/>
</dbReference>
<dbReference type="PROSITE" id="PS50112">
    <property type="entry name" value="PAS"/>
    <property type="match status" value="1"/>
</dbReference>
<protein>
    <recommendedName>
        <fullName evidence="2">histidine kinase</fullName>
        <ecNumber evidence="2">2.7.13.3</ecNumber>
    </recommendedName>
</protein>
<evidence type="ECO:0000313" key="9">
    <source>
        <dbReference type="EMBL" id="SHE34190.1"/>
    </source>
</evidence>
<gene>
    <name evidence="9" type="ORF">SAMN05444274_101103</name>
</gene>
<dbReference type="SMART" id="SM00086">
    <property type="entry name" value="PAC"/>
    <property type="match status" value="2"/>
</dbReference>
<comment type="catalytic activity">
    <reaction evidence="1">
        <text>ATP + protein L-histidine = ADP + protein N-phospho-L-histidine.</text>
        <dbReference type="EC" id="2.7.13.3"/>
    </reaction>
</comment>